<name>A0ABS4ITC0_9BACL</name>
<sequence length="770" mass="87785">MNSLNKSLWIWNQGTRDEVNQYVEFRHEFLLQERAEQAKLYLSADSDYVVWVNGVLVDYGQYDDFPNNKAYDCLSIGHLLHEGTNALCILAYYQGEGSFQYKQGYPGLIYTIETGEEVISSDIHTYCRISPSYVSGVVPKITMQLGYSFVYNANKEDLWLTNSYKMSSDWLPTKASFELNKTRPKLYERPIRKLELKERGIARIKTQGLFVRSTEQHDSSAQFMQSDYLSYRQPEYIFDKAVPSLPNLSGLQIASSTFTEASGIYLVLDLGHEECGLLELELEGEHGTIIDIACGEHLDDLRVRAEVGGRNFAVTYSCREGRQTFTHFFKRLAGRYIQLHISGVKARFVLYYAGLRPAEYPVAEKGEFYCPDRLHQQIVKTAIRTLHLCMHEHYEDTPWREQALYAMDSRNQALCGYYCFGEYDFPQASFELLGEGARQDGYLELCAPMEYEITIPSFSFLWIIELAEHLLYSGRVDFTLKMLPIIQNMMEKHIASMEGDLLKTPDESAYWNFYDWESGLAGAKGIHETRWDAPLNLFFVMGLESTAFMLQACGLIDLSAHYSSMATRVKHAIHQRFWNSDRNAYQTYQGEAYAEHYAELTQALALCTDTCPDLLAGKLRNRLASDGQDWVPITLSHSIFKFKALLGEPEAYGQLVFDCIGETWGDILFSGSTSFWETKHGADDFGRAGSLCHGWSAVPLYFYYAYLLGVQPIEPGFKVFKVNPISSGFHKATGTVPTPYGPISVKWEQKAEGLEINVNHPQGSIRQQEL</sequence>
<evidence type="ECO:0008006" key="5">
    <source>
        <dbReference type="Google" id="ProtNLM"/>
    </source>
</evidence>
<dbReference type="PANTHER" id="PTHR34987">
    <property type="entry name" value="C, PUTATIVE (AFU_ORTHOLOGUE AFUA_3G02880)-RELATED"/>
    <property type="match status" value="1"/>
</dbReference>
<dbReference type="PANTHER" id="PTHR34987:SF2">
    <property type="entry name" value="B, PUTATIVE (AFU_ORTHOLOGUE AFUA_7G05040)-RELATED"/>
    <property type="match status" value="1"/>
</dbReference>
<reference evidence="3 4" key="1">
    <citation type="submission" date="2021-03" db="EMBL/GenBank/DDBJ databases">
        <title>Genomic Encyclopedia of Type Strains, Phase IV (KMG-IV): sequencing the most valuable type-strain genomes for metagenomic binning, comparative biology and taxonomic classification.</title>
        <authorList>
            <person name="Goeker M."/>
        </authorList>
    </citation>
    <scope>NUCLEOTIDE SEQUENCE [LARGE SCALE GENOMIC DNA]</scope>
    <source>
        <strain evidence="3 4">DSM 26048</strain>
    </source>
</reference>
<dbReference type="Gene3D" id="2.60.120.260">
    <property type="entry name" value="Galactose-binding domain-like"/>
    <property type="match status" value="2"/>
</dbReference>
<dbReference type="InterPro" id="IPR035398">
    <property type="entry name" value="Bac_rhamnosid_C"/>
</dbReference>
<dbReference type="InterPro" id="IPR012341">
    <property type="entry name" value="6hp_glycosidase-like_sf"/>
</dbReference>
<dbReference type="InterPro" id="IPR008928">
    <property type="entry name" value="6-hairpin_glycosidase_sf"/>
</dbReference>
<dbReference type="SUPFAM" id="SSF49785">
    <property type="entry name" value="Galactose-binding domain-like"/>
    <property type="match status" value="1"/>
</dbReference>
<dbReference type="RefSeq" id="WP_209971574.1">
    <property type="nucleotide sequence ID" value="NZ_JAGGLB010000006.1"/>
</dbReference>
<dbReference type="SUPFAM" id="SSF48208">
    <property type="entry name" value="Six-hairpin glycosidases"/>
    <property type="match status" value="1"/>
</dbReference>
<evidence type="ECO:0000313" key="4">
    <source>
        <dbReference type="Proteomes" id="UP001519287"/>
    </source>
</evidence>
<feature type="domain" description="Alpha-L-rhamnosidase six-hairpin glycosidase" evidence="1">
    <location>
        <begin position="364"/>
        <end position="706"/>
    </location>
</feature>
<comment type="caution">
    <text evidence="3">The sequence shown here is derived from an EMBL/GenBank/DDBJ whole genome shotgun (WGS) entry which is preliminary data.</text>
</comment>
<evidence type="ECO:0000259" key="2">
    <source>
        <dbReference type="Pfam" id="PF17390"/>
    </source>
</evidence>
<protein>
    <recommendedName>
        <fullName evidence="5">Alpha-L-rhamnosidase</fullName>
    </recommendedName>
</protein>
<gene>
    <name evidence="3" type="ORF">J2Z66_002428</name>
</gene>
<proteinExistence type="predicted"/>
<dbReference type="InterPro" id="IPR008979">
    <property type="entry name" value="Galactose-bd-like_sf"/>
</dbReference>
<dbReference type="Proteomes" id="UP001519287">
    <property type="component" value="Unassembled WGS sequence"/>
</dbReference>
<keyword evidence="4" id="KW-1185">Reference proteome</keyword>
<dbReference type="EMBL" id="JAGGLB010000006">
    <property type="protein sequence ID" value="MBP1990822.1"/>
    <property type="molecule type" value="Genomic_DNA"/>
</dbReference>
<dbReference type="InterPro" id="IPR035396">
    <property type="entry name" value="Bac_rhamnosid6H"/>
</dbReference>
<dbReference type="Gene3D" id="2.60.420.10">
    <property type="entry name" value="Maltose phosphorylase, domain 3"/>
    <property type="match status" value="1"/>
</dbReference>
<dbReference type="Gene3D" id="1.50.10.10">
    <property type="match status" value="1"/>
</dbReference>
<dbReference type="Pfam" id="PF17389">
    <property type="entry name" value="Bac_rhamnosid6H"/>
    <property type="match status" value="1"/>
</dbReference>
<evidence type="ECO:0000259" key="1">
    <source>
        <dbReference type="Pfam" id="PF17389"/>
    </source>
</evidence>
<evidence type="ECO:0000313" key="3">
    <source>
        <dbReference type="EMBL" id="MBP1990822.1"/>
    </source>
</evidence>
<feature type="domain" description="Alpha-L-rhamnosidase C-terminal" evidence="2">
    <location>
        <begin position="709"/>
        <end position="764"/>
    </location>
</feature>
<organism evidence="3 4">
    <name type="scientific">Paenibacillus eucommiae</name>
    <dbReference type="NCBI Taxonomy" id="1355755"/>
    <lineage>
        <taxon>Bacteria</taxon>
        <taxon>Bacillati</taxon>
        <taxon>Bacillota</taxon>
        <taxon>Bacilli</taxon>
        <taxon>Bacillales</taxon>
        <taxon>Paenibacillaceae</taxon>
        <taxon>Paenibacillus</taxon>
    </lineage>
</organism>
<dbReference type="Pfam" id="PF17390">
    <property type="entry name" value="Bac_rhamnosid_C"/>
    <property type="match status" value="1"/>
</dbReference>
<accession>A0ABS4ITC0</accession>